<dbReference type="STRING" id="398512.Bccel_1833"/>
<dbReference type="AlphaFoldDB" id="A0A0L6JLD9"/>
<organism evidence="2 3">
    <name type="scientific">Pseudobacteroides cellulosolvens ATCC 35603 = DSM 2933</name>
    <dbReference type="NCBI Taxonomy" id="398512"/>
    <lineage>
        <taxon>Bacteria</taxon>
        <taxon>Bacillati</taxon>
        <taxon>Bacillota</taxon>
        <taxon>Clostridia</taxon>
        <taxon>Eubacteriales</taxon>
        <taxon>Oscillospiraceae</taxon>
        <taxon>Pseudobacteroides</taxon>
    </lineage>
</organism>
<keyword evidence="2" id="KW-0808">Transferase</keyword>
<comment type="caution">
    <text evidence="2">The sequence shown here is derived from an EMBL/GenBank/DDBJ whole genome shotgun (WGS) entry which is preliminary data.</text>
</comment>
<reference evidence="3" key="1">
    <citation type="submission" date="2015-07" db="EMBL/GenBank/DDBJ databases">
        <title>Near-Complete Genome Sequence of the Cellulolytic Bacterium Bacteroides (Pseudobacteroides) cellulosolvens ATCC 35603.</title>
        <authorList>
            <person name="Dassa B."/>
            <person name="Utturkar S.M."/>
            <person name="Klingeman D.M."/>
            <person name="Hurt R.A."/>
            <person name="Keller M."/>
            <person name="Xu J."/>
            <person name="Reddy Y.H.K."/>
            <person name="Borovok I."/>
            <person name="Grinberg I.R."/>
            <person name="Lamed R."/>
            <person name="Zhivin O."/>
            <person name="Bayer E.A."/>
            <person name="Brown S.D."/>
        </authorList>
    </citation>
    <scope>NUCLEOTIDE SEQUENCE [LARGE SCALE GENOMIC DNA]</scope>
    <source>
        <strain evidence="3">DSM 2933</strain>
    </source>
</reference>
<dbReference type="Gene3D" id="3.40.50.2000">
    <property type="entry name" value="Glycogen Phosphorylase B"/>
    <property type="match status" value="2"/>
</dbReference>
<dbReference type="InterPro" id="IPR001296">
    <property type="entry name" value="Glyco_trans_1"/>
</dbReference>
<dbReference type="PANTHER" id="PTHR45947">
    <property type="entry name" value="SULFOQUINOVOSYL TRANSFERASE SQD2"/>
    <property type="match status" value="1"/>
</dbReference>
<dbReference type="OrthoDB" id="9815550at2"/>
<dbReference type="RefSeq" id="WP_050753293.1">
    <property type="nucleotide sequence ID" value="NZ_JQKC01000006.1"/>
</dbReference>
<dbReference type="PANTHER" id="PTHR45947:SF13">
    <property type="entry name" value="TRANSFERASE"/>
    <property type="match status" value="1"/>
</dbReference>
<feature type="domain" description="Glycosyl transferase family 1" evidence="1">
    <location>
        <begin position="343"/>
        <end position="426"/>
    </location>
</feature>
<protein>
    <submittedName>
        <fullName evidence="2">Glycosyl transferase group 1</fullName>
    </submittedName>
</protein>
<dbReference type="EMBL" id="LGTC01000001">
    <property type="protein sequence ID" value="KNY26568.1"/>
    <property type="molecule type" value="Genomic_DNA"/>
</dbReference>
<keyword evidence="3" id="KW-1185">Reference proteome</keyword>
<name>A0A0L6JLD9_9FIRM</name>
<gene>
    <name evidence="2" type="ORF">Bccel_1833</name>
</gene>
<sequence length="455" mass="52243">MKILHYSLGFPPFRTGGMTKYCIDLMKAEKGNGHEVGLMWPGHFAILDKSTLHIKKHNAIEGCFNYELVNPMPVPLLDGIKDIEPFIESRSEDIFLGFFKKNSFDVLHVHTLMGLPKECIIAAKKANVRTVFTSHDYFGLCPKCSFMFGDIACKEGKTCIDCTQCNKTALSQKKIELMQSALYKQIKQLSIIKKLRRRHIQSVNASYQAVSWITDRRSVNQSDINKYARLRQYYVSIFEQMDVIHFNSNNTRKIFEQYFDVSRNGTVVTISNGEIEDRKALKKGIVQNKEIRIGYLGPQSIRKGFFELVDCLDALAADYKNFKLVTYSGLLDREYAECHEPYSYSELPNVMHDMDFLVVPSKWNETFGFTVLEAFSYGIPAIVSDTVGAKDLIQPNCSGFIYRTQDELQQILKKLFDNPEKIQQMNRFIVENVPIKTMIIHEAEIEALYKGSEQK</sequence>
<proteinExistence type="predicted"/>
<dbReference type="PATRIC" id="fig|398512.5.peg.1908"/>
<dbReference type="GO" id="GO:0016757">
    <property type="term" value="F:glycosyltransferase activity"/>
    <property type="evidence" value="ECO:0007669"/>
    <property type="project" value="InterPro"/>
</dbReference>
<evidence type="ECO:0000313" key="2">
    <source>
        <dbReference type="EMBL" id="KNY26568.1"/>
    </source>
</evidence>
<dbReference type="eggNOG" id="COG0297">
    <property type="taxonomic scope" value="Bacteria"/>
</dbReference>
<evidence type="ECO:0000259" key="1">
    <source>
        <dbReference type="Pfam" id="PF00534"/>
    </source>
</evidence>
<accession>A0A0L6JLD9</accession>
<dbReference type="Pfam" id="PF00534">
    <property type="entry name" value="Glycos_transf_1"/>
    <property type="match status" value="1"/>
</dbReference>
<evidence type="ECO:0000313" key="3">
    <source>
        <dbReference type="Proteomes" id="UP000036923"/>
    </source>
</evidence>
<dbReference type="Proteomes" id="UP000036923">
    <property type="component" value="Unassembled WGS sequence"/>
</dbReference>
<dbReference type="SUPFAM" id="SSF53756">
    <property type="entry name" value="UDP-Glycosyltransferase/glycogen phosphorylase"/>
    <property type="match status" value="1"/>
</dbReference>
<dbReference type="InterPro" id="IPR050194">
    <property type="entry name" value="Glycosyltransferase_grp1"/>
</dbReference>